<evidence type="ECO:0000313" key="2">
    <source>
        <dbReference type="Proteomes" id="UP001244341"/>
    </source>
</evidence>
<proteinExistence type="predicted"/>
<sequence>MEEFGGWDDPQLQRLLDSNCKWQAFKKRKEREEERAGLQERAAVLAGELAESELQNVAQQHELDDQQHVIADLQQEIALNCRPAA</sequence>
<gene>
    <name evidence="1" type="ORF">OEZ85_007706</name>
</gene>
<organism evidence="1 2">
    <name type="scientific">Tetradesmus obliquus</name>
    <name type="common">Green alga</name>
    <name type="synonym">Acutodesmus obliquus</name>
    <dbReference type="NCBI Taxonomy" id="3088"/>
    <lineage>
        <taxon>Eukaryota</taxon>
        <taxon>Viridiplantae</taxon>
        <taxon>Chlorophyta</taxon>
        <taxon>core chlorophytes</taxon>
        <taxon>Chlorophyceae</taxon>
        <taxon>CS clade</taxon>
        <taxon>Sphaeropleales</taxon>
        <taxon>Scenedesmaceae</taxon>
        <taxon>Tetradesmus</taxon>
    </lineage>
</organism>
<evidence type="ECO:0000313" key="1">
    <source>
        <dbReference type="EMBL" id="WIA08263.1"/>
    </source>
</evidence>
<dbReference type="EMBL" id="CP126208">
    <property type="protein sequence ID" value="WIA08263.1"/>
    <property type="molecule type" value="Genomic_DNA"/>
</dbReference>
<dbReference type="Proteomes" id="UP001244341">
    <property type="component" value="Chromosome 1b"/>
</dbReference>
<reference evidence="1 2" key="1">
    <citation type="submission" date="2023-05" db="EMBL/GenBank/DDBJ databases">
        <title>A 100% complete, gapless, phased diploid assembly of the Scenedesmus obliquus UTEX 3031 genome.</title>
        <authorList>
            <person name="Biondi T.C."/>
            <person name="Hanschen E.R."/>
            <person name="Kwon T."/>
            <person name="Eng W."/>
            <person name="Kruse C.P.S."/>
            <person name="Koehler S.I."/>
            <person name="Kunde Y."/>
            <person name="Gleasner C.D."/>
            <person name="You Mak K.T."/>
            <person name="Polle J."/>
            <person name="Hovde B.T."/>
            <person name="Starkenburg S.R."/>
        </authorList>
    </citation>
    <scope>NUCLEOTIDE SEQUENCE [LARGE SCALE GENOMIC DNA]</scope>
    <source>
        <strain evidence="1 2">DOE0152z</strain>
    </source>
</reference>
<accession>A0ABY8TGS0</accession>
<name>A0ABY8TGS0_TETOB</name>
<keyword evidence="2" id="KW-1185">Reference proteome</keyword>
<protein>
    <submittedName>
        <fullName evidence="1">Uncharacterized protein</fullName>
    </submittedName>
</protein>